<dbReference type="GO" id="GO:0016791">
    <property type="term" value="F:phosphatase activity"/>
    <property type="evidence" value="ECO:0007669"/>
    <property type="project" value="TreeGrafter"/>
</dbReference>
<dbReference type="Pfam" id="PF00149">
    <property type="entry name" value="Metallophos"/>
    <property type="match status" value="1"/>
</dbReference>
<sequence length="235" mass="26485">MSSRTIVIGDLHGCYDEALELLARVGATSSDRIIFTGDLVDRGPKPRECVELAMRHESILGNHEEKHLQQRRRRDEDLLPDHLRTRQALGPEHLDYFATLPHFILLPEYQAAVVHAGVLPGKSMEDQEPYHLLHAQCVRPPERKSYWPSKAPADYLFWTNHWKGPERVIFGHTVFDRPLVTEYAVGIDTGCAHGRSLTAVVLPSWEIVSVPARGTYRGGRDVALLPVHGDVCTFS</sequence>
<dbReference type="InterPro" id="IPR029052">
    <property type="entry name" value="Metallo-depent_PP-like"/>
</dbReference>
<dbReference type="STRING" id="83449.BON30_26675"/>
<comment type="caution">
    <text evidence="2">The sequence shown here is derived from an EMBL/GenBank/DDBJ whole genome shotgun (WGS) entry which is preliminary data.</text>
</comment>
<evidence type="ECO:0000259" key="1">
    <source>
        <dbReference type="Pfam" id="PF00149"/>
    </source>
</evidence>
<dbReference type="EMBL" id="MPIN01000007">
    <property type="protein sequence ID" value="OJH37772.1"/>
    <property type="molecule type" value="Genomic_DNA"/>
</dbReference>
<evidence type="ECO:0000313" key="2">
    <source>
        <dbReference type="EMBL" id="OJH37772.1"/>
    </source>
</evidence>
<keyword evidence="3" id="KW-1185">Reference proteome</keyword>
<reference evidence="2 3" key="2">
    <citation type="submission" date="2016-12" db="EMBL/GenBank/DDBJ databases">
        <title>Draft Genome Sequence of Cystobacter ferrugineus Strain Cbfe23.</title>
        <authorList>
            <person name="Akbar S."/>
            <person name="Dowd S.E."/>
            <person name="Stevens D.C."/>
        </authorList>
    </citation>
    <scope>NUCLEOTIDE SEQUENCE [LARGE SCALE GENOMIC DNA]</scope>
    <source>
        <strain evidence="2 3">Cbfe23</strain>
    </source>
</reference>
<dbReference type="InterPro" id="IPR050126">
    <property type="entry name" value="Ap4A_hydrolase"/>
</dbReference>
<protein>
    <submittedName>
        <fullName evidence="2">Metallophosphatase</fullName>
    </submittedName>
</protein>
<dbReference type="InterPro" id="IPR004843">
    <property type="entry name" value="Calcineurin-like_PHP"/>
</dbReference>
<dbReference type="CDD" id="cd00144">
    <property type="entry name" value="MPP_PPP_family"/>
    <property type="match status" value="1"/>
</dbReference>
<name>A0A1L9B697_9BACT</name>
<organism evidence="2 3">
    <name type="scientific">Cystobacter ferrugineus</name>
    <dbReference type="NCBI Taxonomy" id="83449"/>
    <lineage>
        <taxon>Bacteria</taxon>
        <taxon>Pseudomonadati</taxon>
        <taxon>Myxococcota</taxon>
        <taxon>Myxococcia</taxon>
        <taxon>Myxococcales</taxon>
        <taxon>Cystobacterineae</taxon>
        <taxon>Archangiaceae</taxon>
        <taxon>Cystobacter</taxon>
    </lineage>
</organism>
<dbReference type="OrthoDB" id="9807890at2"/>
<dbReference type="PANTHER" id="PTHR42850">
    <property type="entry name" value="METALLOPHOSPHOESTERASE"/>
    <property type="match status" value="1"/>
</dbReference>
<dbReference type="Proteomes" id="UP000182229">
    <property type="component" value="Unassembled WGS sequence"/>
</dbReference>
<feature type="domain" description="Calcineurin-like phosphoesterase" evidence="1">
    <location>
        <begin position="4"/>
        <end position="173"/>
    </location>
</feature>
<dbReference type="GO" id="GO:0005737">
    <property type="term" value="C:cytoplasm"/>
    <property type="evidence" value="ECO:0007669"/>
    <property type="project" value="TreeGrafter"/>
</dbReference>
<proteinExistence type="predicted"/>
<reference evidence="3" key="1">
    <citation type="submission" date="2016-11" db="EMBL/GenBank/DDBJ databases">
        <authorList>
            <person name="Shukria A."/>
            <person name="Stevens D.C."/>
        </authorList>
    </citation>
    <scope>NUCLEOTIDE SEQUENCE [LARGE SCALE GENOMIC DNA]</scope>
    <source>
        <strain evidence="3">Cbfe23</strain>
    </source>
</reference>
<dbReference type="AlphaFoldDB" id="A0A1L9B697"/>
<evidence type="ECO:0000313" key="3">
    <source>
        <dbReference type="Proteomes" id="UP000182229"/>
    </source>
</evidence>
<dbReference type="SUPFAM" id="SSF56300">
    <property type="entry name" value="Metallo-dependent phosphatases"/>
    <property type="match status" value="1"/>
</dbReference>
<accession>A0A1L9B697</accession>
<dbReference type="RefSeq" id="WP_071901241.1">
    <property type="nucleotide sequence ID" value="NZ_MPIN01000007.1"/>
</dbReference>
<gene>
    <name evidence="2" type="ORF">BON30_26675</name>
</gene>
<dbReference type="PANTHER" id="PTHR42850:SF4">
    <property type="entry name" value="ZINC-DEPENDENT ENDOPOLYPHOSPHATASE"/>
    <property type="match status" value="1"/>
</dbReference>
<dbReference type="Gene3D" id="3.60.21.10">
    <property type="match status" value="1"/>
</dbReference>